<feature type="compositionally biased region" description="Acidic residues" evidence="7">
    <location>
        <begin position="108"/>
        <end position="117"/>
    </location>
</feature>
<evidence type="ECO:0000256" key="2">
    <source>
        <dbReference type="ARBA" id="ARBA00010900"/>
    </source>
</evidence>
<feature type="region of interest" description="Disordered" evidence="7">
    <location>
        <begin position="324"/>
        <end position="357"/>
    </location>
</feature>
<feature type="compositionally biased region" description="Acidic residues" evidence="7">
    <location>
        <begin position="150"/>
        <end position="161"/>
    </location>
</feature>
<dbReference type="EMBL" id="JAZHXJ010000136">
    <property type="protein sequence ID" value="KAL1872478.1"/>
    <property type="molecule type" value="Genomic_DNA"/>
</dbReference>
<evidence type="ECO:0000256" key="6">
    <source>
        <dbReference type="ARBA" id="ARBA00023242"/>
    </source>
</evidence>
<comment type="caution">
    <text evidence="9">The sequence shown here is derived from an EMBL/GenBank/DDBJ whole genome shotgun (WGS) entry which is preliminary data.</text>
</comment>
<keyword evidence="4" id="KW-0747">Spliceosome</keyword>
<name>A0ABR3X937_9PEZI</name>
<feature type="domain" description="G-patch" evidence="8">
    <location>
        <begin position="255"/>
        <end position="301"/>
    </location>
</feature>
<proteinExistence type="inferred from homology"/>
<keyword evidence="3" id="KW-0507">mRNA processing</keyword>
<dbReference type="Pfam" id="PF07842">
    <property type="entry name" value="GCFC"/>
    <property type="match status" value="1"/>
</dbReference>
<dbReference type="InterPro" id="IPR022159">
    <property type="entry name" value="STIP/TFIP11_N"/>
</dbReference>
<feature type="compositionally biased region" description="Basic and acidic residues" evidence="7">
    <location>
        <begin position="126"/>
        <end position="149"/>
    </location>
</feature>
<dbReference type="InterPro" id="IPR000467">
    <property type="entry name" value="G_patch_dom"/>
</dbReference>
<dbReference type="InterPro" id="IPR045211">
    <property type="entry name" value="TFP11/STIP/Ntr1"/>
</dbReference>
<feature type="region of interest" description="Disordered" evidence="7">
    <location>
        <begin position="1"/>
        <end position="257"/>
    </location>
</feature>
<protein>
    <recommendedName>
        <fullName evidence="8">G-patch domain-containing protein</fullName>
    </recommendedName>
</protein>
<feature type="compositionally biased region" description="Basic and acidic residues" evidence="7">
    <location>
        <begin position="299"/>
        <end position="317"/>
    </location>
</feature>
<evidence type="ECO:0000313" key="10">
    <source>
        <dbReference type="Proteomes" id="UP001586593"/>
    </source>
</evidence>
<sequence length="977" mass="108825">MEKQPRNLSFDPSRLTKVSAADYSSSDSDAEEEDEFLMPSRGPGEHEFADFQHPRKRRRTGRNTKESAALGIFGSDSEDDGPGARWKHKTLRNKSVSFVSQGKRSMDSEDEEEEEGQDSSGAGSDNVREKGDTDARASSGERDTMQPRDGEEDEDEDEEEERGGVGLGFGGVSTSPGQGLGWRPSSQQPGGSNSTPKKPSVKAKYDGSTPLGQSFTPSSAKQPILKVQDEEPPALRTSLPSAFASSRNGKPKLNPKSFGARMMAKMGYVEGQGLGKEGQGRSAIIEANLRPQKIGLGAVKEKTAKEREEEKRQARLRGEVVVDSDEEEKKKKAARRKKTALGGIRSETGSGASTPKRAKQKFLTLDEIRKAAPGLKIPEAFTPILDMTGPGQKMLTTSSGLMTPSGGAEATTESTEAVESRKLARRAQNDFMAILEEWQSLQERKAYLDLQLQHEQQELDEFLAGLEGNKSISASCDKLSHPSEVDDADRQTGLGRRLSQIMAELKVAAASLSDDILPRIKDELTAAAVAAIHPPLKEYMSVWDPLEEPKPKFLDDMVAISDLLGHPRPAAKAHHRGTATPFEAMMYKLWLPRVASAVREWNVRDSDQMLAVFEAWEKLMPRFVRTQLLEQDVVRKLEEAVAKWEPKRKKHHQHRGSLPHVWIFPWLQYLPAHHLDPRSATGLVADVKRKFRQLIDVWEFDRGVVPDLKQWKEVLRPSKSQDQWRPLVMNHILPGMARYLRTQFRVDPQDQEPYLEMLSGVCAWLGILSASLVGEVLVAEVFPLWHEVLYQWLVAEEANYEEIGQWFLWWQDEVFPEEIKALPAIAAEFAKGNALIERALDLGDRVAAELEPPSREPALPSSRSRHERRHHERETAAAAAAAASAPPAAAPEEAQPATFKSIVEDWCQANDLQFIPERKKVHAEGPLYRITARGDGRGGVLVYFKGDRLFAETRKDGLVELRADRPGDLVVLMEYAQ</sequence>
<feature type="compositionally biased region" description="Low complexity" evidence="7">
    <location>
        <begin position="876"/>
        <end position="895"/>
    </location>
</feature>
<dbReference type="Pfam" id="PF12457">
    <property type="entry name" value="TIP_N"/>
    <property type="match status" value="1"/>
</dbReference>
<evidence type="ECO:0000256" key="4">
    <source>
        <dbReference type="ARBA" id="ARBA00022728"/>
    </source>
</evidence>
<feature type="compositionally biased region" description="Polar residues" evidence="7">
    <location>
        <begin position="93"/>
        <end position="103"/>
    </location>
</feature>
<evidence type="ECO:0000256" key="3">
    <source>
        <dbReference type="ARBA" id="ARBA00022664"/>
    </source>
</evidence>
<evidence type="ECO:0000256" key="5">
    <source>
        <dbReference type="ARBA" id="ARBA00023187"/>
    </source>
</evidence>
<dbReference type="Proteomes" id="UP001586593">
    <property type="component" value="Unassembled WGS sequence"/>
</dbReference>
<dbReference type="SMART" id="SM00443">
    <property type="entry name" value="G_patch"/>
    <property type="match status" value="1"/>
</dbReference>
<comment type="subcellular location">
    <subcellularLocation>
        <location evidence="1">Nucleus</location>
    </subcellularLocation>
</comment>
<dbReference type="PANTHER" id="PTHR23329">
    <property type="entry name" value="TUFTELIN-INTERACTING PROTEIN 11-RELATED"/>
    <property type="match status" value="1"/>
</dbReference>
<feature type="compositionally biased region" description="Polar residues" evidence="7">
    <location>
        <begin position="184"/>
        <end position="197"/>
    </location>
</feature>
<comment type="similarity">
    <text evidence="2">Belongs to the TFP11/STIP family.</text>
</comment>
<accession>A0ABR3X937</accession>
<evidence type="ECO:0000256" key="1">
    <source>
        <dbReference type="ARBA" id="ARBA00004123"/>
    </source>
</evidence>
<feature type="compositionally biased region" description="Polar residues" evidence="7">
    <location>
        <begin position="210"/>
        <end position="221"/>
    </location>
</feature>
<feature type="region of interest" description="Disordered" evidence="7">
    <location>
        <begin position="851"/>
        <end position="895"/>
    </location>
</feature>
<feature type="region of interest" description="Disordered" evidence="7">
    <location>
        <begin position="298"/>
        <end position="317"/>
    </location>
</feature>
<keyword evidence="5" id="KW-0508">mRNA splicing</keyword>
<feature type="compositionally biased region" description="Polar residues" evidence="7">
    <location>
        <begin position="238"/>
        <end position="248"/>
    </location>
</feature>
<dbReference type="PROSITE" id="PS50174">
    <property type="entry name" value="G_PATCH"/>
    <property type="match status" value="1"/>
</dbReference>
<dbReference type="InterPro" id="IPR022783">
    <property type="entry name" value="GCFC_dom"/>
</dbReference>
<evidence type="ECO:0000259" key="8">
    <source>
        <dbReference type="PROSITE" id="PS50174"/>
    </source>
</evidence>
<gene>
    <name evidence="9" type="ORF">VTK73DRAFT_1475</name>
</gene>
<feature type="compositionally biased region" description="Basic and acidic residues" evidence="7">
    <location>
        <begin position="43"/>
        <end position="53"/>
    </location>
</feature>
<organism evidence="9 10">
    <name type="scientific">Phialemonium thermophilum</name>
    <dbReference type="NCBI Taxonomy" id="223376"/>
    <lineage>
        <taxon>Eukaryota</taxon>
        <taxon>Fungi</taxon>
        <taxon>Dikarya</taxon>
        <taxon>Ascomycota</taxon>
        <taxon>Pezizomycotina</taxon>
        <taxon>Sordariomycetes</taxon>
        <taxon>Sordariomycetidae</taxon>
        <taxon>Cephalothecales</taxon>
        <taxon>Cephalothecaceae</taxon>
        <taxon>Phialemonium</taxon>
    </lineage>
</organism>
<keyword evidence="6" id="KW-0539">Nucleus</keyword>
<reference evidence="9 10" key="1">
    <citation type="journal article" date="2024" name="Commun. Biol.">
        <title>Comparative genomic analysis of thermophilic fungi reveals convergent evolutionary adaptations and gene losses.</title>
        <authorList>
            <person name="Steindorff A.S."/>
            <person name="Aguilar-Pontes M.V."/>
            <person name="Robinson A.J."/>
            <person name="Andreopoulos B."/>
            <person name="LaButti K."/>
            <person name="Kuo A."/>
            <person name="Mondo S."/>
            <person name="Riley R."/>
            <person name="Otillar R."/>
            <person name="Haridas S."/>
            <person name="Lipzen A."/>
            <person name="Grimwood J."/>
            <person name="Schmutz J."/>
            <person name="Clum A."/>
            <person name="Reid I.D."/>
            <person name="Moisan M.C."/>
            <person name="Butler G."/>
            <person name="Nguyen T.T.M."/>
            <person name="Dewar K."/>
            <person name="Conant G."/>
            <person name="Drula E."/>
            <person name="Henrissat B."/>
            <person name="Hansel C."/>
            <person name="Singer S."/>
            <person name="Hutchinson M.I."/>
            <person name="de Vries R.P."/>
            <person name="Natvig D.O."/>
            <person name="Powell A.J."/>
            <person name="Tsang A."/>
            <person name="Grigoriev I.V."/>
        </authorList>
    </citation>
    <scope>NUCLEOTIDE SEQUENCE [LARGE SCALE GENOMIC DNA]</scope>
    <source>
        <strain evidence="9 10">ATCC 24622</strain>
    </source>
</reference>
<evidence type="ECO:0000256" key="7">
    <source>
        <dbReference type="SAM" id="MobiDB-lite"/>
    </source>
</evidence>
<dbReference type="Pfam" id="PF01585">
    <property type="entry name" value="G-patch"/>
    <property type="match status" value="1"/>
</dbReference>
<dbReference type="PANTHER" id="PTHR23329:SF1">
    <property type="entry name" value="TUFTELIN-INTERACTING PROTEIN 11"/>
    <property type="match status" value="1"/>
</dbReference>
<keyword evidence="10" id="KW-1185">Reference proteome</keyword>
<evidence type="ECO:0000313" key="9">
    <source>
        <dbReference type="EMBL" id="KAL1872478.1"/>
    </source>
</evidence>